<proteinExistence type="inferred from homology"/>
<dbReference type="GO" id="GO:0000124">
    <property type="term" value="C:SAGA complex"/>
    <property type="evidence" value="ECO:0007669"/>
    <property type="project" value="TreeGrafter"/>
</dbReference>
<dbReference type="EMBL" id="LGUB01000963">
    <property type="protein sequence ID" value="KRH92388.1"/>
    <property type="molecule type" value="Genomic_DNA"/>
</dbReference>
<evidence type="ECO:0000256" key="1">
    <source>
        <dbReference type="ARBA" id="ARBA00004123"/>
    </source>
</evidence>
<dbReference type="Gene3D" id="1.10.20.10">
    <property type="entry name" value="Histone, subunit A"/>
    <property type="match status" value="1"/>
</dbReference>
<dbReference type="VEuPathDB" id="MicrosporidiaDB:M153_6582000430"/>
<evidence type="ECO:0000256" key="2">
    <source>
        <dbReference type="ARBA" id="ARBA00007646"/>
    </source>
</evidence>
<evidence type="ECO:0000313" key="6">
    <source>
        <dbReference type="EMBL" id="KRH92388.1"/>
    </source>
</evidence>
<keyword evidence="4" id="KW-0804">Transcription</keyword>
<dbReference type="Proteomes" id="UP000051530">
    <property type="component" value="Unassembled WGS sequence"/>
</dbReference>
<dbReference type="InterPro" id="IPR009072">
    <property type="entry name" value="Histone-fold"/>
</dbReference>
<evidence type="ECO:0000256" key="3">
    <source>
        <dbReference type="ARBA" id="ARBA00023015"/>
    </source>
</evidence>
<dbReference type="AlphaFoldDB" id="A0A0R0LZ83"/>
<organism evidence="6 7">
    <name type="scientific">Pseudoloma neurophilia</name>
    <dbReference type="NCBI Taxonomy" id="146866"/>
    <lineage>
        <taxon>Eukaryota</taxon>
        <taxon>Fungi</taxon>
        <taxon>Fungi incertae sedis</taxon>
        <taxon>Microsporidia</taxon>
        <taxon>Pseudoloma</taxon>
    </lineage>
</organism>
<dbReference type="PANTHER" id="PTHR48068:SF4">
    <property type="entry name" value="TATA-BOX BINDING PROTEIN ASSOCIATED FACTOR 9"/>
    <property type="match status" value="1"/>
</dbReference>
<dbReference type="GO" id="GO:0016251">
    <property type="term" value="F:RNA polymerase II general transcription initiation factor activity"/>
    <property type="evidence" value="ECO:0007669"/>
    <property type="project" value="TreeGrafter"/>
</dbReference>
<reference evidence="6 7" key="1">
    <citation type="submission" date="2015-07" db="EMBL/GenBank/DDBJ databases">
        <title>The genome of Pseudoloma neurophilia, a relevant intracellular parasite of the zebrafish.</title>
        <authorList>
            <person name="Ndikumana S."/>
            <person name="Pelin A."/>
            <person name="Sanders J."/>
            <person name="Corradi N."/>
        </authorList>
    </citation>
    <scope>NUCLEOTIDE SEQUENCE [LARGE SCALE GENOMIC DNA]</scope>
    <source>
        <strain evidence="6 7">MK1</strain>
    </source>
</reference>
<keyword evidence="6" id="KW-0648">Protein biosynthesis</keyword>
<gene>
    <name evidence="6" type="ORF">M153_6582000430</name>
</gene>
<evidence type="ECO:0000313" key="7">
    <source>
        <dbReference type="Proteomes" id="UP000051530"/>
    </source>
</evidence>
<accession>A0A0R0LZ83</accession>
<keyword evidence="6" id="KW-0396">Initiation factor</keyword>
<comment type="subcellular location">
    <subcellularLocation>
        <location evidence="1">Nucleus</location>
    </subcellularLocation>
</comment>
<dbReference type="GO" id="GO:0046982">
    <property type="term" value="F:protein heterodimerization activity"/>
    <property type="evidence" value="ECO:0007669"/>
    <property type="project" value="InterPro"/>
</dbReference>
<dbReference type="PANTHER" id="PTHR48068">
    <property type="entry name" value="TAF9 RNA POLYMERASE II, TATA BOX-BINDING PROTEIN (TBP)-ASSOCIATED FACTOR"/>
    <property type="match status" value="1"/>
</dbReference>
<comment type="similarity">
    <text evidence="2">Belongs to the TAF9 family.</text>
</comment>
<dbReference type="GO" id="GO:0051123">
    <property type="term" value="P:RNA polymerase II preinitiation complex assembly"/>
    <property type="evidence" value="ECO:0007669"/>
    <property type="project" value="TreeGrafter"/>
</dbReference>
<comment type="caution">
    <text evidence="6">The sequence shown here is derived from an EMBL/GenBank/DDBJ whole genome shotgun (WGS) entry which is preliminary data.</text>
</comment>
<name>A0A0R0LZ83_9MICR</name>
<sequence length="130" mass="14837">MSQGNVVPHNTKMISMILRSLGIEECEPKTILQIHEFIYKYATDIMRDAAQYAELAERKIITEKDIKLALQTKVGRYFIPPPSKVYMSELANMINSKPLRSHSEDNIKMSSGKNALLNHETKLSTEKDNI</sequence>
<evidence type="ECO:0000256" key="4">
    <source>
        <dbReference type="ARBA" id="ARBA00023163"/>
    </source>
</evidence>
<dbReference type="CDD" id="cd07979">
    <property type="entry name" value="HFD_TAF9"/>
    <property type="match status" value="1"/>
</dbReference>
<dbReference type="InterPro" id="IPR003162">
    <property type="entry name" value="TFIID-31"/>
</dbReference>
<dbReference type="Pfam" id="PF02291">
    <property type="entry name" value="TFIID-31kDa"/>
    <property type="match status" value="1"/>
</dbReference>
<dbReference type="InterPro" id="IPR051431">
    <property type="entry name" value="TFIID_subunit_9"/>
</dbReference>
<protein>
    <submittedName>
        <fullName evidence="6">Transcription initiation factor TFIID, subunit TAF9</fullName>
    </submittedName>
</protein>
<dbReference type="GO" id="GO:0005669">
    <property type="term" value="C:transcription factor TFIID complex"/>
    <property type="evidence" value="ECO:0007669"/>
    <property type="project" value="TreeGrafter"/>
</dbReference>
<keyword evidence="5" id="KW-0539">Nucleus</keyword>
<dbReference type="SUPFAM" id="SSF47113">
    <property type="entry name" value="Histone-fold"/>
    <property type="match status" value="1"/>
</dbReference>
<dbReference type="GO" id="GO:0003713">
    <property type="term" value="F:transcription coactivator activity"/>
    <property type="evidence" value="ECO:0007669"/>
    <property type="project" value="TreeGrafter"/>
</dbReference>
<keyword evidence="7" id="KW-1185">Reference proteome</keyword>
<keyword evidence="3" id="KW-0805">Transcription regulation</keyword>
<dbReference type="GO" id="GO:0003743">
    <property type="term" value="F:translation initiation factor activity"/>
    <property type="evidence" value="ECO:0007669"/>
    <property type="project" value="UniProtKB-KW"/>
</dbReference>
<evidence type="ECO:0000256" key="5">
    <source>
        <dbReference type="ARBA" id="ARBA00023242"/>
    </source>
</evidence>
<dbReference type="OrthoDB" id="341924at2759"/>